<dbReference type="KEGG" id="vg:9926515"/>
<gene>
    <name evidence="1" type="ORF">Acj9p081</name>
</gene>
<dbReference type="RefSeq" id="YP_004010218.1">
    <property type="nucleotide sequence ID" value="NC_014663.1"/>
</dbReference>
<dbReference type="EMBL" id="HM004124">
    <property type="protein sequence ID" value="ADG59981.1"/>
    <property type="molecule type" value="Genomic_DNA"/>
</dbReference>
<organism evidence="1 2">
    <name type="scientific">Acinetobacter phage Acj9</name>
    <dbReference type="NCBI Taxonomy" id="760939"/>
    <lineage>
        <taxon>Viruses</taxon>
        <taxon>Duplodnaviria</taxon>
        <taxon>Heunggongvirae</taxon>
        <taxon>Uroviricota</taxon>
        <taxon>Caudoviricetes</taxon>
        <taxon>Pantevenvirales</taxon>
        <taxon>Straboviridae</taxon>
        <taxon>Twarogvirinae</taxon>
        <taxon>Acajnonavirus</taxon>
        <taxon>Acajnonavirus acj9</taxon>
    </lineage>
</organism>
<evidence type="ECO:0000313" key="2">
    <source>
        <dbReference type="Proteomes" id="UP000008731"/>
    </source>
</evidence>
<sequence length="147" mass="16693">MDLITGPKIAFCPSKWAPGKKWLEKSWLTIDASRQMIQAELLTAKVMVNTCHNTGTVENGSLEAISKGVPVLQLVQKGYSHATFEYDPETVCVEFEEGEDVKSLTSRYAKALQNFEDTYEKRIERANKLYLKYNPTMYFAQWATALS</sequence>
<keyword evidence="2" id="KW-1185">Reference proteome</keyword>
<proteinExistence type="predicted"/>
<accession>E5EPL5</accession>
<evidence type="ECO:0000313" key="1">
    <source>
        <dbReference type="EMBL" id="ADG59981.1"/>
    </source>
</evidence>
<dbReference type="Proteomes" id="UP000008731">
    <property type="component" value="Segment"/>
</dbReference>
<name>E5EPL5_9CAUD</name>
<dbReference type="GeneID" id="9926515"/>
<reference evidence="1 2" key="1">
    <citation type="journal article" date="2010" name="Virol. J.">
        <title>Genomes of the T4-related bacteriophages as windows on microbial genome evolution.</title>
        <authorList>
            <person name="Petrov V.M."/>
            <person name="Ratnayaka S."/>
            <person name="Nolan J.M."/>
            <person name="Miller E.S."/>
            <person name="Karam J.D."/>
        </authorList>
    </citation>
    <scope>NUCLEOTIDE SEQUENCE [LARGE SCALE GENOMIC DNA]</scope>
</reference>
<protein>
    <submittedName>
        <fullName evidence="1">Conserved hypothetical phage protein</fullName>
    </submittedName>
</protein>